<organism evidence="1 2">
    <name type="scientific">Rhodoplanes serenus</name>
    <dbReference type="NCBI Taxonomy" id="200615"/>
    <lineage>
        <taxon>Bacteria</taxon>
        <taxon>Pseudomonadati</taxon>
        <taxon>Pseudomonadota</taxon>
        <taxon>Alphaproteobacteria</taxon>
        <taxon>Hyphomicrobiales</taxon>
        <taxon>Nitrobacteraceae</taxon>
        <taxon>Rhodoplanes</taxon>
    </lineage>
</organism>
<dbReference type="FunFam" id="1.20.1260.10:FF:000012">
    <property type="entry name" value="1,2-phenylacetyl-CoA epoxidase, subunit C"/>
    <property type="match status" value="1"/>
</dbReference>
<dbReference type="RefSeq" id="WP_129607910.1">
    <property type="nucleotide sequence ID" value="NZ_UWOC01000055.1"/>
</dbReference>
<dbReference type="GO" id="GO:0005829">
    <property type="term" value="C:cytosol"/>
    <property type="evidence" value="ECO:0007669"/>
    <property type="project" value="TreeGrafter"/>
</dbReference>
<evidence type="ECO:0000313" key="2">
    <source>
        <dbReference type="Proteomes" id="UP000289200"/>
    </source>
</evidence>
<dbReference type="InterPro" id="IPR007814">
    <property type="entry name" value="PaaA_PaaC"/>
</dbReference>
<dbReference type="AlphaFoldDB" id="A0A447CR13"/>
<dbReference type="InterPro" id="IPR052703">
    <property type="entry name" value="Aromatic_CoA_ox/epox"/>
</dbReference>
<evidence type="ECO:0000313" key="1">
    <source>
        <dbReference type="EMBL" id="VCU07655.1"/>
    </source>
</evidence>
<reference evidence="2" key="1">
    <citation type="submission" date="2018-10" db="EMBL/GenBank/DDBJ databases">
        <authorList>
            <person name="Peiro R."/>
            <person name="Begona"/>
            <person name="Cbmso G."/>
            <person name="Lopez M."/>
            <person name="Gonzalez S."/>
            <person name="Sacristan E."/>
            <person name="Castillo E."/>
        </authorList>
    </citation>
    <scope>NUCLEOTIDE SEQUENCE [LARGE SCALE GENOMIC DNA]</scope>
</reference>
<dbReference type="PANTHER" id="PTHR30458">
    <property type="entry name" value="PHENYLACETIC ACID DEGRADATION PROTEIN PAA"/>
    <property type="match status" value="1"/>
</dbReference>
<protein>
    <submittedName>
        <fullName evidence="1">1,2-phenylacetyl-CoA epoxidase, subunit C</fullName>
    </submittedName>
</protein>
<dbReference type="GO" id="GO:0010124">
    <property type="term" value="P:phenylacetate catabolic process"/>
    <property type="evidence" value="ECO:0007669"/>
    <property type="project" value="InterPro"/>
</dbReference>
<dbReference type="InterPro" id="IPR012347">
    <property type="entry name" value="Ferritin-like"/>
</dbReference>
<dbReference type="PANTHER" id="PTHR30458:SF0">
    <property type="entry name" value="1,2-PHENYLACETYL-COA EPOXIDASE, SUBUNIT C"/>
    <property type="match status" value="1"/>
</dbReference>
<comment type="caution">
    <text evidence="1">The sequence shown here is derived from an EMBL/GenBank/DDBJ whole genome shotgun (WGS) entry which is preliminary data.</text>
</comment>
<sequence>MTSIRVTETPLVTYVLRRADDALVLGHRLSEWCGKAPMMEEEMALANMGLDLIGQARALYTYAGEAEAAGHDEDALAYRRDERAYRNLLLVEQPNGDFAVTMVRQLLYAAYADPYWRAMMSSRDATLAAIAAKAEKEMAYHLRHSAEWVVRLGDGTPESHERTARALTMLWPYTGELFETDSVDDSLIEAGIAVDPASLRDTWRATVADVLGRATLTMPADGYMQKGGRSGRHSEHLGHLLTELQYMQRTIPGATW</sequence>
<dbReference type="EMBL" id="UWOC01000055">
    <property type="protein sequence ID" value="VCU07655.1"/>
    <property type="molecule type" value="Genomic_DNA"/>
</dbReference>
<dbReference type="SUPFAM" id="SSF47240">
    <property type="entry name" value="Ferritin-like"/>
    <property type="match status" value="1"/>
</dbReference>
<accession>A0A447CR13</accession>
<dbReference type="OrthoDB" id="9789947at2"/>
<dbReference type="Pfam" id="PF05138">
    <property type="entry name" value="PaaA_PaaC"/>
    <property type="match status" value="1"/>
</dbReference>
<gene>
    <name evidence="1" type="primary">paaC</name>
    <name evidence="1" type="ORF">RHODGE_RHODGE_00860</name>
</gene>
<dbReference type="InterPro" id="IPR009078">
    <property type="entry name" value="Ferritin-like_SF"/>
</dbReference>
<keyword evidence="2" id="KW-1185">Reference proteome</keyword>
<proteinExistence type="predicted"/>
<dbReference type="Gene3D" id="1.20.1260.10">
    <property type="match status" value="1"/>
</dbReference>
<dbReference type="NCBIfam" id="TIGR02158">
    <property type="entry name" value="PA_CoA_Oxy3"/>
    <property type="match status" value="1"/>
</dbReference>
<name>A0A447CR13_9BRAD</name>
<dbReference type="Proteomes" id="UP000289200">
    <property type="component" value="Unassembled WGS sequence"/>
</dbReference>
<dbReference type="InterPro" id="IPR011882">
    <property type="entry name" value="PaaC"/>
</dbReference>
<dbReference type="PIRSF" id="PIRSF037834">
    <property type="entry name" value="PA_CoA_Oase3"/>
    <property type="match status" value="1"/>
</dbReference>